<organism evidence="1">
    <name type="scientific">Spodoptera frugiperda</name>
    <name type="common">Fall armyworm</name>
    <dbReference type="NCBI Taxonomy" id="7108"/>
    <lineage>
        <taxon>Eukaryota</taxon>
        <taxon>Metazoa</taxon>
        <taxon>Ecdysozoa</taxon>
        <taxon>Arthropoda</taxon>
        <taxon>Hexapoda</taxon>
        <taxon>Insecta</taxon>
        <taxon>Pterygota</taxon>
        <taxon>Neoptera</taxon>
        <taxon>Endopterygota</taxon>
        <taxon>Lepidoptera</taxon>
        <taxon>Glossata</taxon>
        <taxon>Ditrysia</taxon>
        <taxon>Noctuoidea</taxon>
        <taxon>Noctuidae</taxon>
        <taxon>Amphipyrinae</taxon>
        <taxon>Spodoptera</taxon>
    </lineage>
</organism>
<proteinExistence type="predicted"/>
<sequence>MDKRQEELTKLQSYTNKVDNDLTMILQSLQWDRKTLIQNPVLGTCRYDSNHKIPPDKTEEHEKVCLLRDNGYSKEDQLLPEPLDANANTLVTLKKEDIQQIIANASRADITFKKGRVQHIMSRQSQVPTICMHQCMADIYKVHTYFTFQFIENFMEILYFASSI</sequence>
<gene>
    <name evidence="1" type="ORF">SFRICE_011459</name>
</gene>
<protein>
    <submittedName>
        <fullName evidence="1">SFRICE_011459</fullName>
    </submittedName>
</protein>
<dbReference type="OrthoDB" id="69229at2759"/>
<dbReference type="AlphaFoldDB" id="A0A2H1X1U0"/>
<name>A0A2H1X1U0_SPOFR</name>
<accession>A0A2H1X1U0</accession>
<dbReference type="EMBL" id="ODYU01012803">
    <property type="protein sequence ID" value="SOQ59293.1"/>
    <property type="molecule type" value="Genomic_DNA"/>
</dbReference>
<reference evidence="1" key="1">
    <citation type="submission" date="2016-07" db="EMBL/GenBank/DDBJ databases">
        <authorList>
            <person name="Bretaudeau A."/>
        </authorList>
    </citation>
    <scope>NUCLEOTIDE SEQUENCE</scope>
    <source>
        <strain evidence="1">Rice</strain>
        <tissue evidence="1">Whole body</tissue>
    </source>
</reference>
<evidence type="ECO:0000313" key="1">
    <source>
        <dbReference type="EMBL" id="SOQ59293.1"/>
    </source>
</evidence>